<comment type="caution">
    <text evidence="4">The sequence shown here is derived from an EMBL/GenBank/DDBJ whole genome shotgun (WGS) entry which is preliminary data.</text>
</comment>
<name>A0A235BVG3_UNCW3</name>
<dbReference type="SUPFAM" id="SSF55469">
    <property type="entry name" value="FMN-dependent nitroreductase-like"/>
    <property type="match status" value="1"/>
</dbReference>
<dbReference type="PANTHER" id="PTHR43673">
    <property type="entry name" value="NAD(P)H NITROREDUCTASE YDGI-RELATED"/>
    <property type="match status" value="1"/>
</dbReference>
<dbReference type="Pfam" id="PF00881">
    <property type="entry name" value="Nitroreductase"/>
    <property type="match status" value="1"/>
</dbReference>
<dbReference type="GO" id="GO:0016491">
    <property type="term" value="F:oxidoreductase activity"/>
    <property type="evidence" value="ECO:0007669"/>
    <property type="project" value="UniProtKB-KW"/>
</dbReference>
<organism evidence="4 5">
    <name type="scientific">candidate division WOR-3 bacterium JGI_Cruoil_03_51_56</name>
    <dbReference type="NCBI Taxonomy" id="1973747"/>
    <lineage>
        <taxon>Bacteria</taxon>
        <taxon>Bacteria division WOR-3</taxon>
    </lineage>
</organism>
<dbReference type="InterPro" id="IPR000415">
    <property type="entry name" value="Nitroreductase-like"/>
</dbReference>
<evidence type="ECO:0000256" key="2">
    <source>
        <dbReference type="ARBA" id="ARBA00023002"/>
    </source>
</evidence>
<feature type="domain" description="Nitroreductase" evidence="3">
    <location>
        <begin position="12"/>
        <end position="162"/>
    </location>
</feature>
<comment type="similarity">
    <text evidence="1">Belongs to the nitroreductase family.</text>
</comment>
<dbReference type="PANTHER" id="PTHR43673:SF10">
    <property type="entry name" value="NADH DEHYDROGENASE_NAD(P)H NITROREDUCTASE XCC3605-RELATED"/>
    <property type="match status" value="1"/>
</dbReference>
<dbReference type="EMBL" id="NOZP01000063">
    <property type="protein sequence ID" value="OYD16221.1"/>
    <property type="molecule type" value="Genomic_DNA"/>
</dbReference>
<dbReference type="AlphaFoldDB" id="A0A235BVG3"/>
<accession>A0A235BVG3</accession>
<dbReference type="Proteomes" id="UP000215559">
    <property type="component" value="Unassembled WGS sequence"/>
</dbReference>
<proteinExistence type="inferred from homology"/>
<sequence>MSVESEFLNLCRKRCSVRRFSDRPVEKEKLELCLEAARLAPSAENGQPWRFIVFDDPEKKMALARAVFTGIYSASRHFSKAPVLVALLVKESLIINKLGGGIQGTPFQIIDAGIAGEHFILAATEQGLGTCWIGWFNGRGLLKHLGLKRKAYRTIALFAVGYPKPNFQPKEHRRHHIKDIVFWNSLPR</sequence>
<evidence type="ECO:0000313" key="5">
    <source>
        <dbReference type="Proteomes" id="UP000215559"/>
    </source>
</evidence>
<reference evidence="4 5" key="1">
    <citation type="submission" date="2017-07" db="EMBL/GenBank/DDBJ databases">
        <title>Recovery of genomes from metagenomes via a dereplication, aggregation, and scoring strategy.</title>
        <authorList>
            <person name="Sieber C.M."/>
            <person name="Probst A.J."/>
            <person name="Sharrar A."/>
            <person name="Thomas B.C."/>
            <person name="Hess M."/>
            <person name="Tringe S.G."/>
            <person name="Banfield J.F."/>
        </authorList>
    </citation>
    <scope>NUCLEOTIDE SEQUENCE [LARGE SCALE GENOMIC DNA]</scope>
    <source>
        <strain evidence="4">JGI_Cruoil_03_51_56</strain>
    </source>
</reference>
<dbReference type="Gene3D" id="3.40.109.10">
    <property type="entry name" value="NADH Oxidase"/>
    <property type="match status" value="1"/>
</dbReference>
<keyword evidence="2" id="KW-0560">Oxidoreductase</keyword>
<protein>
    <recommendedName>
        <fullName evidence="3">Nitroreductase domain-containing protein</fullName>
    </recommendedName>
</protein>
<evidence type="ECO:0000256" key="1">
    <source>
        <dbReference type="ARBA" id="ARBA00007118"/>
    </source>
</evidence>
<evidence type="ECO:0000259" key="3">
    <source>
        <dbReference type="Pfam" id="PF00881"/>
    </source>
</evidence>
<dbReference type="InterPro" id="IPR029479">
    <property type="entry name" value="Nitroreductase"/>
</dbReference>
<evidence type="ECO:0000313" key="4">
    <source>
        <dbReference type="EMBL" id="OYD16221.1"/>
    </source>
</evidence>
<gene>
    <name evidence="4" type="ORF">CH330_03430</name>
</gene>